<sequence length="138" mass="15061">MGQPPQSSGGESGRGERRREEPGRGASSSKRRPPKLVEEKPSGPRKIGSLVSQLMSRRGYASVGAESALTGTIKSAVDASIASSFRVGKLQRGVLMIYAVDSVVMQELTFQKRRILKKLAKEHPQAKIQDLRFKVQAE</sequence>
<dbReference type="PANTHER" id="PTHR36456:SF1">
    <property type="entry name" value="UPF0232 PROTEIN SCO3875"/>
    <property type="match status" value="1"/>
</dbReference>
<dbReference type="RefSeq" id="WP_236696574.1">
    <property type="nucleotide sequence ID" value="NZ_LECT01000044.1"/>
</dbReference>
<dbReference type="Proteomes" id="UP000036367">
    <property type="component" value="Unassembled WGS sequence"/>
</dbReference>
<organism evidence="2 3">
    <name type="scientific">Rhodopirellula islandica</name>
    <dbReference type="NCBI Taxonomy" id="595434"/>
    <lineage>
        <taxon>Bacteria</taxon>
        <taxon>Pseudomonadati</taxon>
        <taxon>Planctomycetota</taxon>
        <taxon>Planctomycetia</taxon>
        <taxon>Pirellulales</taxon>
        <taxon>Pirellulaceae</taxon>
        <taxon>Rhodopirellula</taxon>
    </lineage>
</organism>
<evidence type="ECO:0000256" key="1">
    <source>
        <dbReference type="SAM" id="MobiDB-lite"/>
    </source>
</evidence>
<comment type="caution">
    <text evidence="2">The sequence shown here is derived from an EMBL/GenBank/DDBJ whole genome shotgun (WGS) entry which is preliminary data.</text>
</comment>
<name>A0A0J1B6H1_RHOIS</name>
<dbReference type="EMBL" id="LECT01000044">
    <property type="protein sequence ID" value="KLU02380.1"/>
    <property type="molecule type" value="Genomic_DNA"/>
</dbReference>
<keyword evidence="3" id="KW-1185">Reference proteome</keyword>
<gene>
    <name evidence="2" type="ORF">RISK_005446</name>
</gene>
<evidence type="ECO:0000313" key="3">
    <source>
        <dbReference type="Proteomes" id="UP000036367"/>
    </source>
</evidence>
<dbReference type="AlphaFoldDB" id="A0A0J1B6H1"/>
<evidence type="ECO:0000313" key="2">
    <source>
        <dbReference type="EMBL" id="KLU02380.1"/>
    </source>
</evidence>
<protein>
    <submittedName>
        <fullName evidence="2">Protein containing DUF721</fullName>
    </submittedName>
</protein>
<accession>A0A0J1B6H1</accession>
<feature type="region of interest" description="Disordered" evidence="1">
    <location>
        <begin position="1"/>
        <end position="48"/>
    </location>
</feature>
<dbReference type="InterPro" id="IPR007922">
    <property type="entry name" value="DciA-like"/>
</dbReference>
<dbReference type="PANTHER" id="PTHR36456">
    <property type="entry name" value="UPF0232 PROTEIN SCO3875"/>
    <property type="match status" value="1"/>
</dbReference>
<proteinExistence type="predicted"/>
<feature type="compositionally biased region" description="Basic and acidic residues" evidence="1">
    <location>
        <begin position="13"/>
        <end position="23"/>
    </location>
</feature>
<reference evidence="2" key="1">
    <citation type="submission" date="2015-05" db="EMBL/GenBank/DDBJ databases">
        <title>Permanent draft genome of Rhodopirellula islandicus K833.</title>
        <authorList>
            <person name="Kizina J."/>
            <person name="Richter M."/>
            <person name="Glockner F.O."/>
            <person name="Harder J."/>
        </authorList>
    </citation>
    <scope>NUCLEOTIDE SEQUENCE [LARGE SCALE GENOMIC DNA]</scope>
    <source>
        <strain evidence="2">K833</strain>
    </source>
</reference>
<dbReference type="PATRIC" id="fig|595434.4.peg.5175"/>
<dbReference type="Pfam" id="PF05258">
    <property type="entry name" value="DciA"/>
    <property type="match status" value="1"/>
</dbReference>